<feature type="non-terminal residue" evidence="2">
    <location>
        <position position="1"/>
    </location>
</feature>
<dbReference type="Proteomes" id="UP000681722">
    <property type="component" value="Unassembled WGS sequence"/>
</dbReference>
<dbReference type="EMBL" id="CAJOBC010084098">
    <property type="protein sequence ID" value="CAF4311658.1"/>
    <property type="molecule type" value="Genomic_DNA"/>
</dbReference>
<evidence type="ECO:0000313" key="3">
    <source>
        <dbReference type="EMBL" id="CAF1477906.1"/>
    </source>
</evidence>
<evidence type="ECO:0000313" key="6">
    <source>
        <dbReference type="Proteomes" id="UP000663829"/>
    </source>
</evidence>
<feature type="compositionally biased region" description="Polar residues" evidence="1">
    <location>
        <begin position="43"/>
        <end position="55"/>
    </location>
</feature>
<dbReference type="Proteomes" id="UP000663829">
    <property type="component" value="Unassembled WGS sequence"/>
</dbReference>
<dbReference type="EMBL" id="CAJOBA010053834">
    <property type="protein sequence ID" value="CAF4268831.1"/>
    <property type="molecule type" value="Genomic_DNA"/>
</dbReference>
<reference evidence="2" key="1">
    <citation type="submission" date="2021-02" db="EMBL/GenBank/DDBJ databases">
        <authorList>
            <person name="Nowell W R."/>
        </authorList>
    </citation>
    <scope>NUCLEOTIDE SEQUENCE</scope>
</reference>
<protein>
    <submittedName>
        <fullName evidence="2">Uncharacterized protein</fullName>
    </submittedName>
</protein>
<evidence type="ECO:0000313" key="2">
    <source>
        <dbReference type="EMBL" id="CAF1433643.1"/>
    </source>
</evidence>
<evidence type="ECO:0000313" key="5">
    <source>
        <dbReference type="EMBL" id="CAF4311658.1"/>
    </source>
</evidence>
<dbReference type="EMBL" id="CAJNOQ010018661">
    <property type="protein sequence ID" value="CAF1433643.1"/>
    <property type="molecule type" value="Genomic_DNA"/>
</dbReference>
<comment type="caution">
    <text evidence="2">The sequence shown here is derived from an EMBL/GenBank/DDBJ whole genome shotgun (WGS) entry which is preliminary data.</text>
</comment>
<feature type="region of interest" description="Disordered" evidence="1">
    <location>
        <begin position="43"/>
        <end position="67"/>
    </location>
</feature>
<sequence length="149" mass="17062">ESVFIINLSSPEIHPANENQLRSDVYSTQSPLVETIIPNLVNQSNQNSPQTSLPSQGAPPQPHPRRPSIVQTLRTLVSSRSRRGSLYADLSQRRMTELKFRELLTDPLTDQNLNFFQNYFNEDISVKQFDITQFCRLLQITPVLGTYLF</sequence>
<dbReference type="EMBL" id="CAJNOK010031924">
    <property type="protein sequence ID" value="CAF1477906.1"/>
    <property type="molecule type" value="Genomic_DNA"/>
</dbReference>
<evidence type="ECO:0000313" key="4">
    <source>
        <dbReference type="EMBL" id="CAF4268831.1"/>
    </source>
</evidence>
<accession>A0A815NIJ5</accession>
<proteinExistence type="predicted"/>
<dbReference type="Proteomes" id="UP000677228">
    <property type="component" value="Unassembled WGS sequence"/>
</dbReference>
<name>A0A815NIJ5_9BILA</name>
<evidence type="ECO:0000256" key="1">
    <source>
        <dbReference type="SAM" id="MobiDB-lite"/>
    </source>
</evidence>
<keyword evidence="6" id="KW-1185">Reference proteome</keyword>
<gene>
    <name evidence="2" type="ORF">GPM918_LOCUS34102</name>
    <name evidence="3" type="ORF">OVA965_LOCUS35937</name>
    <name evidence="5" type="ORF">SRO942_LOCUS34798</name>
    <name evidence="4" type="ORF">TMI583_LOCUS36923</name>
</gene>
<dbReference type="Proteomes" id="UP000682733">
    <property type="component" value="Unassembled WGS sequence"/>
</dbReference>
<organism evidence="2 6">
    <name type="scientific">Didymodactylos carnosus</name>
    <dbReference type="NCBI Taxonomy" id="1234261"/>
    <lineage>
        <taxon>Eukaryota</taxon>
        <taxon>Metazoa</taxon>
        <taxon>Spiralia</taxon>
        <taxon>Gnathifera</taxon>
        <taxon>Rotifera</taxon>
        <taxon>Eurotatoria</taxon>
        <taxon>Bdelloidea</taxon>
        <taxon>Philodinida</taxon>
        <taxon>Philodinidae</taxon>
        <taxon>Didymodactylos</taxon>
    </lineage>
</organism>
<dbReference type="AlphaFoldDB" id="A0A815NIJ5"/>